<evidence type="ECO:0000313" key="3">
    <source>
        <dbReference type="Proteomes" id="UP000250443"/>
    </source>
</evidence>
<dbReference type="AlphaFoldDB" id="A0A2X2DA83"/>
<evidence type="ECO:0000313" key="2">
    <source>
        <dbReference type="EMBL" id="SPZ16274.1"/>
    </source>
</evidence>
<organism evidence="2 3">
    <name type="scientific">Pseudomonas luteola</name>
    <dbReference type="NCBI Taxonomy" id="47886"/>
    <lineage>
        <taxon>Bacteria</taxon>
        <taxon>Pseudomonadati</taxon>
        <taxon>Pseudomonadota</taxon>
        <taxon>Gammaproteobacteria</taxon>
        <taxon>Pseudomonadales</taxon>
        <taxon>Pseudomonadaceae</taxon>
        <taxon>Pseudomonas</taxon>
    </lineage>
</organism>
<gene>
    <name evidence="2" type="ORF">NCTC11842_05305</name>
</gene>
<protein>
    <submittedName>
        <fullName evidence="2">Uncharacterized protein</fullName>
    </submittedName>
</protein>
<dbReference type="RefSeq" id="WP_146766069.1">
    <property type="nucleotide sequence ID" value="NZ_CP069263.1"/>
</dbReference>
<dbReference type="EMBL" id="UAUF01000015">
    <property type="protein sequence ID" value="SPZ16274.1"/>
    <property type="molecule type" value="Genomic_DNA"/>
</dbReference>
<evidence type="ECO:0000256" key="1">
    <source>
        <dbReference type="SAM" id="MobiDB-lite"/>
    </source>
</evidence>
<reference evidence="2 3" key="1">
    <citation type="submission" date="2018-06" db="EMBL/GenBank/DDBJ databases">
        <authorList>
            <consortium name="Pathogen Informatics"/>
            <person name="Doyle S."/>
        </authorList>
    </citation>
    <scope>NUCLEOTIDE SEQUENCE [LARGE SCALE GENOMIC DNA]</scope>
    <source>
        <strain evidence="2 3">NCTC11842</strain>
    </source>
</reference>
<feature type="region of interest" description="Disordered" evidence="1">
    <location>
        <begin position="1"/>
        <end position="52"/>
    </location>
</feature>
<sequence length="375" mass="41581">MYPIGTPSVVTIHSPTPEEDVQKSETAPLPPQKLPVKPPRPNAPPSSPRASSLQVARFSGAWKKANKDIVSEVAKHLAFPDRLALSQSNDALCQAMIEHNDIKVPDNVVEAWTTLQKAPNIRAMDTLLQHLPNANNLDKSSIAMEFVKYLINFQSESESKLEQLDHLYNALPDINVENPSIAMTLSEALFAYGIARLPQEKHTAGLERITNTLYEMAARPDELSTFGDLAAKREKSKALTNLITIASNKFSVMPLTGNDREAIGKKIVETFHLVQAGDWLHDFSLVDKRPDLKLPNQQAESVLNTMRALEDVQTKLGLARECIAHFNRFELKDAPKFISDLEDQLSSLQSCEEQNSAVGNLLNELKMLSSVLKTS</sequence>
<name>A0A2X2DA83_PSELU</name>
<dbReference type="Proteomes" id="UP000250443">
    <property type="component" value="Unassembled WGS sequence"/>
</dbReference>
<feature type="compositionally biased region" description="Pro residues" evidence="1">
    <location>
        <begin position="28"/>
        <end position="47"/>
    </location>
</feature>
<proteinExistence type="predicted"/>
<accession>A0A2X2DA83</accession>